<dbReference type="Proteomes" id="UP000053199">
    <property type="component" value="Unassembled WGS sequence"/>
</dbReference>
<dbReference type="RefSeq" id="WP_058266458.1">
    <property type="nucleotide sequence ID" value="NZ_FMAZ01000001.1"/>
</dbReference>
<keyword evidence="3" id="KW-1185">Reference proteome</keyword>
<dbReference type="PANTHER" id="PTHR43364:SF1">
    <property type="entry name" value="OXIDOREDUCTASE YDHF"/>
    <property type="match status" value="1"/>
</dbReference>
<sequence>MQELIYGCMGLGGSWTDEPHGPGHVDEAAAAVQAALDAGITLFDHADIYRNGKSEAVFGEVLAGTAGLRDRIRLQTKCGIRLNERGLQTHYDLSRDAILERVDGSLRRLRTDYVDVLLLHRPDPLADPAEVASAVGQLMSEGKVRHLGVSNMSAAQIEALQDRLETPVVANQLEMSLLKRAWLESQVLVNHAEHLDYSFPHGTVEYCTRNNITLQAYGSLARGTYTGAEPENPTTAEAATARLVGGLAEQHNTTGEAILLGWLMKHPAGIAPVVGTVNPRRISACSDAPRVAQALSRADWYRLWVTARGSNIP</sequence>
<dbReference type="Gene3D" id="3.20.20.100">
    <property type="entry name" value="NADP-dependent oxidoreductase domain"/>
    <property type="match status" value="1"/>
</dbReference>
<dbReference type="AlphaFoldDB" id="A0A0V8IWJ4"/>
<dbReference type="STRING" id="993070.AS031_01985"/>
<feature type="domain" description="NADP-dependent oxidoreductase" evidence="1">
    <location>
        <begin position="3"/>
        <end position="286"/>
    </location>
</feature>
<dbReference type="GO" id="GO:0005829">
    <property type="term" value="C:cytosol"/>
    <property type="evidence" value="ECO:0007669"/>
    <property type="project" value="TreeGrafter"/>
</dbReference>
<proteinExistence type="predicted"/>
<dbReference type="Pfam" id="PF00248">
    <property type="entry name" value="Aldo_ket_red"/>
    <property type="match status" value="1"/>
</dbReference>
<dbReference type="InterPro" id="IPR023210">
    <property type="entry name" value="NADP_OxRdtase_dom"/>
</dbReference>
<protein>
    <submittedName>
        <fullName evidence="2">Aldo/keto reductase</fullName>
    </submittedName>
</protein>
<dbReference type="OrthoDB" id="9768793at2"/>
<organism evidence="2 3">
    <name type="scientific">Pseudarthrobacter enclensis</name>
    <dbReference type="NCBI Taxonomy" id="993070"/>
    <lineage>
        <taxon>Bacteria</taxon>
        <taxon>Bacillati</taxon>
        <taxon>Actinomycetota</taxon>
        <taxon>Actinomycetes</taxon>
        <taxon>Micrococcales</taxon>
        <taxon>Micrococcaceae</taxon>
        <taxon>Pseudarthrobacter</taxon>
    </lineage>
</organism>
<evidence type="ECO:0000259" key="1">
    <source>
        <dbReference type="Pfam" id="PF00248"/>
    </source>
</evidence>
<name>A0A0V8IWJ4_9MICC</name>
<dbReference type="SUPFAM" id="SSF51430">
    <property type="entry name" value="NAD(P)-linked oxidoreductase"/>
    <property type="match status" value="1"/>
</dbReference>
<evidence type="ECO:0000313" key="3">
    <source>
        <dbReference type="Proteomes" id="UP000053199"/>
    </source>
</evidence>
<evidence type="ECO:0000313" key="2">
    <source>
        <dbReference type="EMBL" id="KSU78832.1"/>
    </source>
</evidence>
<dbReference type="EMBL" id="LNQM01000001">
    <property type="protein sequence ID" value="KSU78832.1"/>
    <property type="molecule type" value="Genomic_DNA"/>
</dbReference>
<dbReference type="PANTHER" id="PTHR43364">
    <property type="entry name" value="NADH-SPECIFIC METHYLGLYOXAL REDUCTASE-RELATED"/>
    <property type="match status" value="1"/>
</dbReference>
<accession>A0A0V8IWJ4</accession>
<gene>
    <name evidence="2" type="ORF">AS031_01985</name>
</gene>
<dbReference type="InterPro" id="IPR036812">
    <property type="entry name" value="NAD(P)_OxRdtase_dom_sf"/>
</dbReference>
<comment type="caution">
    <text evidence="2">The sequence shown here is derived from an EMBL/GenBank/DDBJ whole genome shotgun (WGS) entry which is preliminary data.</text>
</comment>
<reference evidence="2 3" key="1">
    <citation type="journal article" date="2014" name="Arch. Microbiol.">
        <title>Arthrobacter enclensis sp. nov., isolated from sediment sample.</title>
        <authorList>
            <person name="Dastager S.G."/>
            <person name="Liu Q."/>
            <person name="Tang S.K."/>
            <person name="Krishnamurthi S."/>
            <person name="Lee J.C."/>
            <person name="Li W.J."/>
        </authorList>
    </citation>
    <scope>NUCLEOTIDE SEQUENCE [LARGE SCALE GENOMIC DNA]</scope>
    <source>
        <strain evidence="2 3">NIO-1008</strain>
    </source>
</reference>
<dbReference type="InterPro" id="IPR050523">
    <property type="entry name" value="AKR_Detox_Biosynth"/>
</dbReference>